<dbReference type="Proteomes" id="UP001497623">
    <property type="component" value="Unassembled WGS sequence"/>
</dbReference>
<dbReference type="InterPro" id="IPR001254">
    <property type="entry name" value="Trypsin_dom"/>
</dbReference>
<proteinExistence type="predicted"/>
<gene>
    <name evidence="4" type="ORF">MNOR_LOCUS32837</name>
</gene>
<dbReference type="InterPro" id="IPR043504">
    <property type="entry name" value="Peptidase_S1_PA_chymotrypsin"/>
</dbReference>
<dbReference type="PANTHER" id="PTHR24252:SF7">
    <property type="entry name" value="HYALIN"/>
    <property type="match status" value="1"/>
</dbReference>
<evidence type="ECO:0000313" key="5">
    <source>
        <dbReference type="Proteomes" id="UP001497623"/>
    </source>
</evidence>
<feature type="compositionally biased region" description="Low complexity" evidence="2">
    <location>
        <begin position="179"/>
        <end position="191"/>
    </location>
</feature>
<dbReference type="SUPFAM" id="SSF50494">
    <property type="entry name" value="Trypsin-like serine proteases"/>
    <property type="match status" value="1"/>
</dbReference>
<evidence type="ECO:0000256" key="1">
    <source>
        <dbReference type="ARBA" id="ARBA00023157"/>
    </source>
</evidence>
<dbReference type="SMART" id="SM00020">
    <property type="entry name" value="Tryp_SPc"/>
    <property type="match status" value="1"/>
</dbReference>
<feature type="non-terminal residue" evidence="4">
    <location>
        <position position="215"/>
    </location>
</feature>
<dbReference type="Pfam" id="PF00089">
    <property type="entry name" value="Trypsin"/>
    <property type="match status" value="1"/>
</dbReference>
<feature type="domain" description="Peptidase S1" evidence="3">
    <location>
        <begin position="1"/>
        <end position="171"/>
    </location>
</feature>
<dbReference type="PROSITE" id="PS50240">
    <property type="entry name" value="TRYPSIN_DOM"/>
    <property type="match status" value="1"/>
</dbReference>
<sequence>MNLNYLTFLSNIRNIILNEIKCQYLISIWYLYPRGADGYQPQSYIDHEEPFSRLAKIPLISYEECQQAYGGIITPPMMCAGNLTHGGIATCAGDWGGPLVSKLCKANQTDEIKSDAEWNTTEDTIYNCELEHKWPFLLGVASWSIGCGQPGYPNVYVDAVQILHWIKDNSFPRDPNVKLDPLTTSIDTSTSPPIPDSEERDVNYKHSHSSYCIET</sequence>
<evidence type="ECO:0000256" key="2">
    <source>
        <dbReference type="SAM" id="MobiDB-lite"/>
    </source>
</evidence>
<dbReference type="InterPro" id="IPR009003">
    <property type="entry name" value="Peptidase_S1_PA"/>
</dbReference>
<keyword evidence="1" id="KW-1015">Disulfide bond</keyword>
<evidence type="ECO:0000259" key="3">
    <source>
        <dbReference type="PROSITE" id="PS50240"/>
    </source>
</evidence>
<dbReference type="PANTHER" id="PTHR24252">
    <property type="entry name" value="ACROSIN-RELATED"/>
    <property type="match status" value="1"/>
</dbReference>
<protein>
    <recommendedName>
        <fullName evidence="3">Peptidase S1 domain-containing protein</fullName>
    </recommendedName>
</protein>
<dbReference type="GO" id="GO:0004252">
    <property type="term" value="F:serine-type endopeptidase activity"/>
    <property type="evidence" value="ECO:0007669"/>
    <property type="project" value="InterPro"/>
</dbReference>
<reference evidence="4 5" key="1">
    <citation type="submission" date="2024-05" db="EMBL/GenBank/DDBJ databases">
        <authorList>
            <person name="Wallberg A."/>
        </authorList>
    </citation>
    <scope>NUCLEOTIDE SEQUENCE [LARGE SCALE GENOMIC DNA]</scope>
</reference>
<keyword evidence="5" id="KW-1185">Reference proteome</keyword>
<dbReference type="Gene3D" id="2.40.10.10">
    <property type="entry name" value="Trypsin-like serine proteases"/>
    <property type="match status" value="1"/>
</dbReference>
<name>A0AAV2S473_MEGNR</name>
<dbReference type="GO" id="GO:0006508">
    <property type="term" value="P:proteolysis"/>
    <property type="evidence" value="ECO:0007669"/>
    <property type="project" value="InterPro"/>
</dbReference>
<comment type="caution">
    <text evidence="4">The sequence shown here is derived from an EMBL/GenBank/DDBJ whole genome shotgun (WGS) entry which is preliminary data.</text>
</comment>
<organism evidence="4 5">
    <name type="scientific">Meganyctiphanes norvegica</name>
    <name type="common">Northern krill</name>
    <name type="synonym">Thysanopoda norvegica</name>
    <dbReference type="NCBI Taxonomy" id="48144"/>
    <lineage>
        <taxon>Eukaryota</taxon>
        <taxon>Metazoa</taxon>
        <taxon>Ecdysozoa</taxon>
        <taxon>Arthropoda</taxon>
        <taxon>Crustacea</taxon>
        <taxon>Multicrustacea</taxon>
        <taxon>Malacostraca</taxon>
        <taxon>Eumalacostraca</taxon>
        <taxon>Eucarida</taxon>
        <taxon>Euphausiacea</taxon>
        <taxon>Euphausiidae</taxon>
        <taxon>Meganyctiphanes</taxon>
    </lineage>
</organism>
<dbReference type="AlphaFoldDB" id="A0AAV2S473"/>
<dbReference type="EMBL" id="CAXKWB010045618">
    <property type="protein sequence ID" value="CAL4162521.1"/>
    <property type="molecule type" value="Genomic_DNA"/>
</dbReference>
<evidence type="ECO:0000313" key="4">
    <source>
        <dbReference type="EMBL" id="CAL4162521.1"/>
    </source>
</evidence>
<feature type="region of interest" description="Disordered" evidence="2">
    <location>
        <begin position="177"/>
        <end position="200"/>
    </location>
</feature>
<accession>A0AAV2S473</accession>